<organism evidence="1 2">
    <name type="scientific">Alicyclobacillus ferrooxydans</name>
    <dbReference type="NCBI Taxonomy" id="471514"/>
    <lineage>
        <taxon>Bacteria</taxon>
        <taxon>Bacillati</taxon>
        <taxon>Bacillota</taxon>
        <taxon>Bacilli</taxon>
        <taxon>Bacillales</taxon>
        <taxon>Alicyclobacillaceae</taxon>
        <taxon>Alicyclobacillus</taxon>
    </lineage>
</organism>
<dbReference type="RefSeq" id="WP_054970022.1">
    <property type="nucleotide sequence ID" value="NZ_LJCO01000068.1"/>
</dbReference>
<comment type="caution">
    <text evidence="1">The sequence shown here is derived from an EMBL/GenBank/DDBJ whole genome shotgun (WGS) entry which is preliminary data.</text>
</comment>
<dbReference type="EMBL" id="LJCO01000068">
    <property type="protein sequence ID" value="KPV42884.1"/>
    <property type="molecule type" value="Genomic_DNA"/>
</dbReference>
<dbReference type="OrthoDB" id="6894792at2"/>
<name>A0A0P9EJ16_9BACL</name>
<dbReference type="STRING" id="471514.AN477_15225"/>
<evidence type="ECO:0000313" key="1">
    <source>
        <dbReference type="EMBL" id="KPV42884.1"/>
    </source>
</evidence>
<accession>A0A0P9EJ16</accession>
<dbReference type="SUPFAM" id="SSF54285">
    <property type="entry name" value="MoaD/ThiS"/>
    <property type="match status" value="1"/>
</dbReference>
<dbReference type="InterPro" id="IPR016155">
    <property type="entry name" value="Mopterin_synth/thiamin_S_b"/>
</dbReference>
<dbReference type="Gene3D" id="3.10.20.30">
    <property type="match status" value="1"/>
</dbReference>
<dbReference type="CDD" id="cd17040">
    <property type="entry name" value="Ubl_MoaD_like"/>
    <property type="match status" value="1"/>
</dbReference>
<dbReference type="Proteomes" id="UP000050482">
    <property type="component" value="Unassembled WGS sequence"/>
</dbReference>
<protein>
    <recommendedName>
        <fullName evidence="3">Thiamine biosynthesis protein ThiS</fullName>
    </recommendedName>
</protein>
<proteinExistence type="predicted"/>
<dbReference type="InterPro" id="IPR012675">
    <property type="entry name" value="Beta-grasp_dom_sf"/>
</dbReference>
<evidence type="ECO:0000313" key="2">
    <source>
        <dbReference type="Proteomes" id="UP000050482"/>
    </source>
</evidence>
<dbReference type="PATRIC" id="fig|471514.4.peg.3340"/>
<reference evidence="1 2" key="1">
    <citation type="submission" date="2015-09" db="EMBL/GenBank/DDBJ databases">
        <title>Draft genome sequence of Alicyclobacillus ferrooxydans DSM 22381.</title>
        <authorList>
            <person name="Hemp J."/>
        </authorList>
    </citation>
    <scope>NUCLEOTIDE SEQUENCE [LARGE SCALE GENOMIC DNA]</scope>
    <source>
        <strain evidence="1 2">TC-34</strain>
    </source>
</reference>
<keyword evidence="2" id="KW-1185">Reference proteome</keyword>
<gene>
    <name evidence="1" type="ORF">AN477_15225</name>
</gene>
<dbReference type="AlphaFoldDB" id="A0A0P9EJ16"/>
<evidence type="ECO:0008006" key="3">
    <source>
        <dbReference type="Google" id="ProtNLM"/>
    </source>
</evidence>
<sequence length="90" mass="9828">MITIHLSVILTEEFRADSVMMLEAATCSDALQGLNQKYPGMASRLVEADGRFRENLSVFISGRRLPPRAHASVELTDGSDVWILHAISGG</sequence>